<proteinExistence type="predicted"/>
<comment type="caution">
    <text evidence="2">The sequence shown here is derived from an EMBL/GenBank/DDBJ whole genome shotgun (WGS) entry which is preliminary data.</text>
</comment>
<evidence type="ECO:0000256" key="1">
    <source>
        <dbReference type="SAM" id="Coils"/>
    </source>
</evidence>
<dbReference type="AlphaFoldDB" id="A0A8J2YQM5"/>
<reference evidence="2" key="1">
    <citation type="journal article" date="2014" name="Int. J. Syst. Evol. Microbiol.">
        <title>Complete genome sequence of Corynebacterium casei LMG S-19264T (=DSM 44701T), isolated from a smear-ripened cheese.</title>
        <authorList>
            <consortium name="US DOE Joint Genome Institute (JGI-PGF)"/>
            <person name="Walter F."/>
            <person name="Albersmeier A."/>
            <person name="Kalinowski J."/>
            <person name="Ruckert C."/>
        </authorList>
    </citation>
    <scope>NUCLEOTIDE SEQUENCE</scope>
    <source>
        <strain evidence="2">CGMCC 1.15725</strain>
    </source>
</reference>
<evidence type="ECO:0008006" key="4">
    <source>
        <dbReference type="Google" id="ProtNLM"/>
    </source>
</evidence>
<sequence>MSSRSVTLEQPNPPLKVLVVGSAGHAHVTCSTWTDLTSLNLKDFDVIVFNVASLDDNTIARLPRHGFFDKVRRELSLLLASGGKIIALTPERRVIKQKSDDPRTNWEWSPFDIGIALEAGDTIETKVTMFERYLSRLKRWSFYFFVPQGALTGELIDVFGSPHQNKYMLQLNAYAINRYGKMLAGDVLLAISFAGHNNICGGVTVLPAIPELEQKEAVRLILEDLIGKPQQSLPPDWVDQIPMPFVAAINADIAQKNAEIKLLSDEIAANEQKRADIEKWKKLVYATGRELEQIFEEAIVKLGAQTTPANAEEEFVFEYMGKFGVVECKGVGKSVSLEHVRQADSHVLKFLETDKPDGKGVLLGNAWRNLPPSERGAADTPVFPTNVVKHAVQREIALVGAADFLCAFCEFLEGKMSGEAILDAMLTQSGIVDFRRTS</sequence>
<evidence type="ECO:0000313" key="2">
    <source>
        <dbReference type="EMBL" id="GGF07506.1"/>
    </source>
</evidence>
<protein>
    <recommendedName>
        <fullName evidence="4">Restriction endonuclease</fullName>
    </recommendedName>
</protein>
<gene>
    <name evidence="2" type="ORF">GCM10011611_11200</name>
</gene>
<feature type="coiled-coil region" evidence="1">
    <location>
        <begin position="246"/>
        <end position="273"/>
    </location>
</feature>
<dbReference type="EMBL" id="BMJQ01000002">
    <property type="protein sequence ID" value="GGF07506.1"/>
    <property type="molecule type" value="Genomic_DNA"/>
</dbReference>
<organism evidence="2 3">
    <name type="scientific">Aliidongia dinghuensis</name>
    <dbReference type="NCBI Taxonomy" id="1867774"/>
    <lineage>
        <taxon>Bacteria</taxon>
        <taxon>Pseudomonadati</taxon>
        <taxon>Pseudomonadota</taxon>
        <taxon>Alphaproteobacteria</taxon>
        <taxon>Rhodospirillales</taxon>
        <taxon>Dongiaceae</taxon>
        <taxon>Aliidongia</taxon>
    </lineage>
</organism>
<name>A0A8J2YQM5_9PROT</name>
<evidence type="ECO:0000313" key="3">
    <source>
        <dbReference type="Proteomes" id="UP000646365"/>
    </source>
</evidence>
<dbReference type="Proteomes" id="UP000646365">
    <property type="component" value="Unassembled WGS sequence"/>
</dbReference>
<keyword evidence="3" id="KW-1185">Reference proteome</keyword>
<accession>A0A8J2YQM5</accession>
<dbReference type="RefSeq" id="WP_189043339.1">
    <property type="nucleotide sequence ID" value="NZ_BMJQ01000002.1"/>
</dbReference>
<reference evidence="2" key="2">
    <citation type="submission" date="2020-09" db="EMBL/GenBank/DDBJ databases">
        <authorList>
            <person name="Sun Q."/>
            <person name="Zhou Y."/>
        </authorList>
    </citation>
    <scope>NUCLEOTIDE SEQUENCE</scope>
    <source>
        <strain evidence="2">CGMCC 1.15725</strain>
    </source>
</reference>
<keyword evidence="1" id="KW-0175">Coiled coil</keyword>